<dbReference type="GeneID" id="25905344"/>
<reference evidence="2 3" key="1">
    <citation type="submission" date="2011-02" db="EMBL/GenBank/DDBJ databases">
        <title>The Genome Sequence of Sphaeroforma arctica JP610.</title>
        <authorList>
            <consortium name="The Broad Institute Genome Sequencing Platform"/>
            <person name="Russ C."/>
            <person name="Cuomo C."/>
            <person name="Young S.K."/>
            <person name="Zeng Q."/>
            <person name="Gargeya S."/>
            <person name="Alvarado L."/>
            <person name="Berlin A."/>
            <person name="Chapman S.B."/>
            <person name="Chen Z."/>
            <person name="Freedman E."/>
            <person name="Gellesch M."/>
            <person name="Goldberg J."/>
            <person name="Griggs A."/>
            <person name="Gujja S."/>
            <person name="Heilman E."/>
            <person name="Heiman D."/>
            <person name="Howarth C."/>
            <person name="Mehta T."/>
            <person name="Neiman D."/>
            <person name="Pearson M."/>
            <person name="Roberts A."/>
            <person name="Saif S."/>
            <person name="Shea T."/>
            <person name="Shenoy N."/>
            <person name="Sisk P."/>
            <person name="Stolte C."/>
            <person name="Sykes S."/>
            <person name="White J."/>
            <person name="Yandava C."/>
            <person name="Burger G."/>
            <person name="Gray M.W."/>
            <person name="Holland P.W.H."/>
            <person name="King N."/>
            <person name="Lang F.B.F."/>
            <person name="Roger A.J."/>
            <person name="Ruiz-Trillo I."/>
            <person name="Haas B."/>
            <person name="Nusbaum C."/>
            <person name="Birren B."/>
        </authorList>
    </citation>
    <scope>NUCLEOTIDE SEQUENCE [LARGE SCALE GENOMIC DNA]</scope>
    <source>
        <strain evidence="2 3">JP610</strain>
    </source>
</reference>
<dbReference type="AlphaFoldDB" id="A0A0L0G171"/>
<feature type="transmembrane region" description="Helical" evidence="1">
    <location>
        <begin position="20"/>
        <end position="42"/>
    </location>
</feature>
<sequence length="95" mass="10501">MESYDTRKSYGSRRKTFKSFDSHTAASVFFVIFVVRLIVAVLNNLVMEWCDQMDTAVTRGIEWPHTQPNQGTGSMTFSPASHVFTSTSVSGGAST</sequence>
<dbReference type="EMBL" id="KQ241882">
    <property type="protein sequence ID" value="KNC82897.1"/>
    <property type="molecule type" value="Genomic_DNA"/>
</dbReference>
<gene>
    <name evidence="2" type="ORF">SARC_04840</name>
</gene>
<evidence type="ECO:0000313" key="3">
    <source>
        <dbReference type="Proteomes" id="UP000054560"/>
    </source>
</evidence>
<dbReference type="RefSeq" id="XP_014156799.1">
    <property type="nucleotide sequence ID" value="XM_014301324.1"/>
</dbReference>
<keyword evidence="1" id="KW-0472">Membrane</keyword>
<keyword evidence="1" id="KW-0812">Transmembrane</keyword>
<keyword evidence="1" id="KW-1133">Transmembrane helix</keyword>
<protein>
    <submittedName>
        <fullName evidence="2">Uncharacterized protein</fullName>
    </submittedName>
</protein>
<name>A0A0L0G171_9EUKA</name>
<proteinExistence type="predicted"/>
<keyword evidence="3" id="KW-1185">Reference proteome</keyword>
<dbReference type="Proteomes" id="UP000054560">
    <property type="component" value="Unassembled WGS sequence"/>
</dbReference>
<accession>A0A0L0G171</accession>
<evidence type="ECO:0000313" key="2">
    <source>
        <dbReference type="EMBL" id="KNC82897.1"/>
    </source>
</evidence>
<organism evidence="2 3">
    <name type="scientific">Sphaeroforma arctica JP610</name>
    <dbReference type="NCBI Taxonomy" id="667725"/>
    <lineage>
        <taxon>Eukaryota</taxon>
        <taxon>Ichthyosporea</taxon>
        <taxon>Ichthyophonida</taxon>
        <taxon>Sphaeroforma</taxon>
    </lineage>
</organism>
<evidence type="ECO:0000256" key="1">
    <source>
        <dbReference type="SAM" id="Phobius"/>
    </source>
</evidence>